<feature type="chain" id="PRO_5012000515" description="VWFA domain-containing protein" evidence="14">
    <location>
        <begin position="16"/>
        <end position="892"/>
    </location>
</feature>
<keyword evidence="8" id="KW-0851">Voltage-gated channel</keyword>
<gene>
    <name evidence="16" type="ORF">A3Q56_04464</name>
</gene>
<dbReference type="InterPro" id="IPR036465">
    <property type="entry name" value="vWFA_dom_sf"/>
</dbReference>
<keyword evidence="4" id="KW-0107">Calcium channel</keyword>
<evidence type="ECO:0000259" key="15">
    <source>
        <dbReference type="PROSITE" id="PS50234"/>
    </source>
</evidence>
<comment type="caution">
    <text evidence="16">The sequence shown here is derived from an EMBL/GenBank/DDBJ whole genome shotgun (WGS) entry which is preliminary data.</text>
</comment>
<keyword evidence="11" id="KW-0472">Membrane</keyword>
<dbReference type="EMBL" id="LWCA01000571">
    <property type="protein sequence ID" value="OAF67808.1"/>
    <property type="molecule type" value="Genomic_DNA"/>
</dbReference>
<keyword evidence="5" id="KW-0812">Transmembrane</keyword>
<dbReference type="GO" id="GO:0005891">
    <property type="term" value="C:voltage-gated calcium channel complex"/>
    <property type="evidence" value="ECO:0007669"/>
    <property type="project" value="TreeGrafter"/>
</dbReference>
<keyword evidence="6 14" id="KW-0732">Signal</keyword>
<dbReference type="Gene3D" id="3.40.50.410">
    <property type="entry name" value="von Willebrand factor, type A domain"/>
    <property type="match status" value="1"/>
</dbReference>
<evidence type="ECO:0000256" key="3">
    <source>
        <dbReference type="ARBA" id="ARBA00022568"/>
    </source>
</evidence>
<evidence type="ECO:0000313" key="17">
    <source>
        <dbReference type="Proteomes" id="UP000078046"/>
    </source>
</evidence>
<keyword evidence="2" id="KW-0813">Transport</keyword>
<evidence type="ECO:0000256" key="10">
    <source>
        <dbReference type="ARBA" id="ARBA00023065"/>
    </source>
</evidence>
<evidence type="ECO:0000256" key="8">
    <source>
        <dbReference type="ARBA" id="ARBA00022882"/>
    </source>
</evidence>
<dbReference type="Gene3D" id="3.30.450.20">
    <property type="entry name" value="PAS domain"/>
    <property type="match status" value="1"/>
</dbReference>
<comment type="subcellular location">
    <subcellularLocation>
        <location evidence="1">Membrane</location>
        <topology evidence="1">Single-pass type I membrane protein</topology>
    </subcellularLocation>
</comment>
<dbReference type="AlphaFoldDB" id="A0A177B0L0"/>
<keyword evidence="12" id="KW-0325">Glycoprotein</keyword>
<dbReference type="InterPro" id="IPR051173">
    <property type="entry name" value="Ca_channel_alpha-2/delta"/>
</dbReference>
<evidence type="ECO:0000256" key="5">
    <source>
        <dbReference type="ARBA" id="ARBA00022692"/>
    </source>
</evidence>
<name>A0A177B0L0_9BILA</name>
<feature type="non-terminal residue" evidence="16">
    <location>
        <position position="892"/>
    </location>
</feature>
<evidence type="ECO:0000256" key="11">
    <source>
        <dbReference type="ARBA" id="ARBA00023136"/>
    </source>
</evidence>
<dbReference type="GO" id="GO:0005245">
    <property type="term" value="F:voltage-gated calcium channel activity"/>
    <property type="evidence" value="ECO:0007669"/>
    <property type="project" value="TreeGrafter"/>
</dbReference>
<organism evidence="16 17">
    <name type="scientific">Intoshia linei</name>
    <dbReference type="NCBI Taxonomy" id="1819745"/>
    <lineage>
        <taxon>Eukaryota</taxon>
        <taxon>Metazoa</taxon>
        <taxon>Spiralia</taxon>
        <taxon>Lophotrochozoa</taxon>
        <taxon>Mesozoa</taxon>
        <taxon>Orthonectida</taxon>
        <taxon>Rhopaluridae</taxon>
        <taxon>Intoshia</taxon>
    </lineage>
</organism>
<evidence type="ECO:0000256" key="2">
    <source>
        <dbReference type="ARBA" id="ARBA00022448"/>
    </source>
</evidence>
<keyword evidence="13" id="KW-0407">Ion channel</keyword>
<proteinExistence type="predicted"/>
<protein>
    <recommendedName>
        <fullName evidence="15">VWFA domain-containing protein</fullName>
    </recommendedName>
</protein>
<accession>A0A177B0L0</accession>
<dbReference type="Pfam" id="PF00092">
    <property type="entry name" value="VWA"/>
    <property type="match status" value="1"/>
</dbReference>
<evidence type="ECO:0000256" key="12">
    <source>
        <dbReference type="ARBA" id="ARBA00023180"/>
    </source>
</evidence>
<dbReference type="PANTHER" id="PTHR10166">
    <property type="entry name" value="VOLTAGE-DEPENDENT CALCIUM CHANNEL SUBUNIT ALPHA-2/DELTA-RELATED"/>
    <property type="match status" value="1"/>
</dbReference>
<dbReference type="SMART" id="SM00327">
    <property type="entry name" value="VWA"/>
    <property type="match status" value="1"/>
</dbReference>
<keyword evidence="3" id="KW-0109">Calcium transport</keyword>
<feature type="signal peptide" evidence="14">
    <location>
        <begin position="1"/>
        <end position="15"/>
    </location>
</feature>
<evidence type="ECO:0000256" key="7">
    <source>
        <dbReference type="ARBA" id="ARBA00022837"/>
    </source>
</evidence>
<keyword evidence="7" id="KW-0106">Calcium</keyword>
<evidence type="ECO:0000256" key="13">
    <source>
        <dbReference type="ARBA" id="ARBA00023303"/>
    </source>
</evidence>
<sequence length="892" mass="104053">MIVLIFLTILVCGSPTEIDSNVFTKTANDIGEALKMKIEQVAPIEELRKKYHPVVTKVEKIDMEHAKLVLSRVVNEISKLIAKKKQVVNKLVNSTEMEYINHVDEKIDKSSPFYQYKNLHKLNSSNFDLVKRKKFFNLSVSIHQSTVHLPVTVYEKAQHILNIARWTSNLDKIFVINNKEKTTRWQYFCTTSGLYRIYPGIVWNTDQNILYNCRIEPWYNYAATFRKDLIILYDMSGSMTGRNLQMAKFILYKLMSTLTENDYFNVIVFNNIVKPIDRCYINKMMQATDINKERVTRMVNNVGNDVADFENALILAFEYLNKTKNCNKAIMILTDGIYRNYYEIYKKYNYPHKPIRVFVYGIGNAIRYKKQLQWMACSNRGYFSQISSISDIEEKIHLYTNIISRKIGLSNIQRNVITSSQSRIGKVLSISQPVYDRKNKTYGNLLGVIGTDLLITDLEAFYDIFSLSHDSYFFIIDNNGFVVSHPNFDSKKNQNNVIDLAELELEFGRNDTKPNYNMTLRNEMINGKSGILTFKVVKFFKEKEGYGMVNSLCIALAIPHEQLILNIKHIDENILNFKKKGFTKYVNQEYTKNLKWTFEYDMNTNVDQVLLNCQKDIYKNDIAKNPICNMAKLNRILFESNLLHSMYSNNFTSNITDLLIGYLQINQIRQYIKRDNTYQNLINDKIEKSFRNVIDGNNKINVNIKQHGTKYINHINGVIEYISTNNTSNIIGAYEIVFDDNLFKEILNQTECMKTVKVCKLNGNCINGMIYDCYIIDELSRIVYSHEPKDMAQPLSSVEYTIFEKLKESNIFNNFSYPDYQSICNVVEEKLYKLNKSFKIMNPFQVMKSVMYVTICNILNDTLINMLTGLLKAINRSLYDKCEKFTFLYSNL</sequence>
<dbReference type="Proteomes" id="UP000078046">
    <property type="component" value="Unassembled WGS sequence"/>
</dbReference>
<keyword evidence="17" id="KW-1185">Reference proteome</keyword>
<dbReference type="PANTHER" id="PTHR10166:SF37">
    <property type="entry name" value="STOLID, ISOFORM H"/>
    <property type="match status" value="1"/>
</dbReference>
<dbReference type="Pfam" id="PF08399">
    <property type="entry name" value="VWA_N"/>
    <property type="match status" value="1"/>
</dbReference>
<dbReference type="CDD" id="cd18774">
    <property type="entry name" value="PDC2_HK_sensor"/>
    <property type="match status" value="1"/>
</dbReference>
<dbReference type="PROSITE" id="PS50234">
    <property type="entry name" value="VWFA"/>
    <property type="match status" value="1"/>
</dbReference>
<dbReference type="SUPFAM" id="SSF53300">
    <property type="entry name" value="vWA-like"/>
    <property type="match status" value="1"/>
</dbReference>
<evidence type="ECO:0000256" key="14">
    <source>
        <dbReference type="SAM" id="SignalP"/>
    </source>
</evidence>
<keyword evidence="10" id="KW-0406">Ion transport</keyword>
<dbReference type="InterPro" id="IPR002035">
    <property type="entry name" value="VWF_A"/>
</dbReference>
<keyword evidence="9" id="KW-1133">Transmembrane helix</keyword>
<feature type="domain" description="VWFA" evidence="15">
    <location>
        <begin position="228"/>
        <end position="407"/>
    </location>
</feature>
<dbReference type="OrthoDB" id="10054666at2759"/>
<evidence type="ECO:0000256" key="6">
    <source>
        <dbReference type="ARBA" id="ARBA00022729"/>
    </source>
</evidence>
<reference evidence="16 17" key="1">
    <citation type="submission" date="2016-04" db="EMBL/GenBank/DDBJ databases">
        <title>The genome of Intoshia linei affirms orthonectids as highly simplified spiralians.</title>
        <authorList>
            <person name="Mikhailov K.V."/>
            <person name="Slusarev G.S."/>
            <person name="Nikitin M.A."/>
            <person name="Logacheva M.D."/>
            <person name="Penin A."/>
            <person name="Aleoshin V."/>
            <person name="Panchin Y.V."/>
        </authorList>
    </citation>
    <scope>NUCLEOTIDE SEQUENCE [LARGE SCALE GENOMIC DNA]</scope>
    <source>
        <strain evidence="16">Intl2013</strain>
        <tissue evidence="16">Whole animal</tissue>
    </source>
</reference>
<evidence type="ECO:0000256" key="1">
    <source>
        <dbReference type="ARBA" id="ARBA00004479"/>
    </source>
</evidence>
<evidence type="ECO:0000256" key="9">
    <source>
        <dbReference type="ARBA" id="ARBA00022989"/>
    </source>
</evidence>
<dbReference type="InterPro" id="IPR013608">
    <property type="entry name" value="VWA_N"/>
</dbReference>
<evidence type="ECO:0000313" key="16">
    <source>
        <dbReference type="EMBL" id="OAF67808.1"/>
    </source>
</evidence>
<evidence type="ECO:0000256" key="4">
    <source>
        <dbReference type="ARBA" id="ARBA00022673"/>
    </source>
</evidence>